<organism evidence="6 7">
    <name type="scientific">Deinococcus aerius</name>
    <dbReference type="NCBI Taxonomy" id="200253"/>
    <lineage>
        <taxon>Bacteria</taxon>
        <taxon>Thermotogati</taxon>
        <taxon>Deinococcota</taxon>
        <taxon>Deinococci</taxon>
        <taxon>Deinococcales</taxon>
        <taxon>Deinococcaceae</taxon>
        <taxon>Deinococcus</taxon>
    </lineage>
</organism>
<evidence type="ECO:0000313" key="7">
    <source>
        <dbReference type="Proteomes" id="UP000236569"/>
    </source>
</evidence>
<dbReference type="Proteomes" id="UP000236569">
    <property type="component" value="Unassembled WGS sequence"/>
</dbReference>
<dbReference type="PANTHER" id="PTHR30346">
    <property type="entry name" value="TRANSCRIPTIONAL DUAL REGULATOR HCAR-RELATED"/>
    <property type="match status" value="1"/>
</dbReference>
<dbReference type="SUPFAM" id="SSF46785">
    <property type="entry name" value="Winged helix' DNA-binding domain"/>
    <property type="match status" value="1"/>
</dbReference>
<protein>
    <submittedName>
        <fullName evidence="6">Transcriptional regulator, LysR family</fullName>
    </submittedName>
</protein>
<name>A0A2I9CVP6_9DEIO</name>
<proteinExistence type="inferred from homology"/>
<dbReference type="Gene3D" id="3.40.190.10">
    <property type="entry name" value="Periplasmic binding protein-like II"/>
    <property type="match status" value="2"/>
</dbReference>
<evidence type="ECO:0000256" key="4">
    <source>
        <dbReference type="ARBA" id="ARBA00023163"/>
    </source>
</evidence>
<evidence type="ECO:0000256" key="3">
    <source>
        <dbReference type="ARBA" id="ARBA00023125"/>
    </source>
</evidence>
<dbReference type="InterPro" id="IPR036390">
    <property type="entry name" value="WH_DNA-bd_sf"/>
</dbReference>
<dbReference type="PROSITE" id="PS50931">
    <property type="entry name" value="HTH_LYSR"/>
    <property type="match status" value="1"/>
</dbReference>
<sequence>MKPPGKPDLPPLTATQLSALIGVAEAGSFGEAALRLGVAQSTVSHAVRAAEDALGLCLFERGRHGARLTPGGERVLEHARHAFHALQAMALAARGSSALSGTLHVASCRSVLRHFVTPALRRFGELYPGVGVAVHDTSGEHDDIERMVAGGEAHLGLGRLPMRAGLVTGPLFADEYLIVRAADAPPLRGWEDLHRAAYIVCDEDCAPHLAAHIAHCSRPPQPAVRLRDPAVALGMVAEGHGFTILSRLVVTPLPPGVRVQPLPTPLWRTIGAVMTPGGAAHPLVEAFRRVALSPVVLRTHAGEAAALLRFPNAEG</sequence>
<comment type="caution">
    <text evidence="6">The sequence shown here is derived from an EMBL/GenBank/DDBJ whole genome shotgun (WGS) entry which is preliminary data.</text>
</comment>
<dbReference type="GO" id="GO:0003677">
    <property type="term" value="F:DNA binding"/>
    <property type="evidence" value="ECO:0007669"/>
    <property type="project" value="UniProtKB-KW"/>
</dbReference>
<dbReference type="EMBL" id="BFAG01000007">
    <property type="protein sequence ID" value="GBF06013.1"/>
    <property type="molecule type" value="Genomic_DNA"/>
</dbReference>
<feature type="domain" description="HTH lysR-type" evidence="5">
    <location>
        <begin position="12"/>
        <end position="69"/>
    </location>
</feature>
<dbReference type="InterPro" id="IPR000847">
    <property type="entry name" value="LysR_HTH_N"/>
</dbReference>
<gene>
    <name evidence="6" type="ORF">DAERI_070011</name>
</gene>
<evidence type="ECO:0000256" key="1">
    <source>
        <dbReference type="ARBA" id="ARBA00009437"/>
    </source>
</evidence>
<dbReference type="Gene3D" id="1.10.10.10">
    <property type="entry name" value="Winged helix-like DNA-binding domain superfamily/Winged helix DNA-binding domain"/>
    <property type="match status" value="1"/>
</dbReference>
<keyword evidence="2" id="KW-0805">Transcription regulation</keyword>
<dbReference type="OrthoDB" id="63123at2"/>
<evidence type="ECO:0000313" key="6">
    <source>
        <dbReference type="EMBL" id="GBF06013.1"/>
    </source>
</evidence>
<reference evidence="7" key="1">
    <citation type="submission" date="2018-01" db="EMBL/GenBank/DDBJ databases">
        <title>Draft Genome Sequence of the Radioresistant Bacterium Deinococcus aerius TR0125, Isolated from the Higher Atmosphere above Japan.</title>
        <authorList>
            <person name="Satoh K."/>
            <person name="Arai H."/>
            <person name="Sanzen T."/>
            <person name="Kawaguchi Y."/>
            <person name="Hayashi H."/>
            <person name="Yokobori S."/>
            <person name="Yamagishi A."/>
            <person name="Oono Y."/>
            <person name="Narumi I."/>
        </authorList>
    </citation>
    <scope>NUCLEOTIDE SEQUENCE [LARGE SCALE GENOMIC DNA]</scope>
    <source>
        <strain evidence="7">TR0125</strain>
    </source>
</reference>
<dbReference type="InterPro" id="IPR036388">
    <property type="entry name" value="WH-like_DNA-bd_sf"/>
</dbReference>
<dbReference type="RefSeq" id="WP_103129428.1">
    <property type="nucleotide sequence ID" value="NZ_BFAG01000007.1"/>
</dbReference>
<accession>A0A2I9CVP6</accession>
<keyword evidence="7" id="KW-1185">Reference proteome</keyword>
<dbReference type="Pfam" id="PF00126">
    <property type="entry name" value="HTH_1"/>
    <property type="match status" value="1"/>
</dbReference>
<dbReference type="PANTHER" id="PTHR30346:SF0">
    <property type="entry name" value="HCA OPERON TRANSCRIPTIONAL ACTIVATOR HCAR"/>
    <property type="match status" value="1"/>
</dbReference>
<dbReference type="GO" id="GO:0032993">
    <property type="term" value="C:protein-DNA complex"/>
    <property type="evidence" value="ECO:0007669"/>
    <property type="project" value="TreeGrafter"/>
</dbReference>
<comment type="similarity">
    <text evidence="1">Belongs to the LysR transcriptional regulatory family.</text>
</comment>
<keyword evidence="4" id="KW-0804">Transcription</keyword>
<dbReference type="GO" id="GO:0003700">
    <property type="term" value="F:DNA-binding transcription factor activity"/>
    <property type="evidence" value="ECO:0007669"/>
    <property type="project" value="InterPro"/>
</dbReference>
<dbReference type="Pfam" id="PF03466">
    <property type="entry name" value="LysR_substrate"/>
    <property type="match status" value="1"/>
</dbReference>
<evidence type="ECO:0000259" key="5">
    <source>
        <dbReference type="PROSITE" id="PS50931"/>
    </source>
</evidence>
<dbReference type="CDD" id="cd05466">
    <property type="entry name" value="PBP2_LTTR_substrate"/>
    <property type="match status" value="1"/>
</dbReference>
<dbReference type="AlphaFoldDB" id="A0A2I9CVP6"/>
<evidence type="ECO:0000256" key="2">
    <source>
        <dbReference type="ARBA" id="ARBA00023015"/>
    </source>
</evidence>
<keyword evidence="3" id="KW-0238">DNA-binding</keyword>
<dbReference type="SUPFAM" id="SSF53850">
    <property type="entry name" value="Periplasmic binding protein-like II"/>
    <property type="match status" value="1"/>
</dbReference>
<dbReference type="InterPro" id="IPR005119">
    <property type="entry name" value="LysR_subst-bd"/>
</dbReference>